<accession>A0A1Y2I0P2</accession>
<comment type="caution">
    <text evidence="5">The sequence shown here is derived from an EMBL/GenBank/DDBJ whole genome shotgun (WGS) entry which is preliminary data.</text>
</comment>
<evidence type="ECO:0000256" key="1">
    <source>
        <dbReference type="ARBA" id="ARBA00022574"/>
    </source>
</evidence>
<dbReference type="EMBL" id="MCFL01000003">
    <property type="protein sequence ID" value="ORZ40415.1"/>
    <property type="molecule type" value="Genomic_DNA"/>
</dbReference>
<sequence>MTTFILPLVYWHPRPTEDDVTALTVHPDTSRVIAGTESGRIWAFALDTNPQPTGPPLIPQVLLVGHRAPVSCFAFTHQDTDVVAAGEEHVLVSASEDGEVCLWNLTDGQCLQVNSAAFPGVPRTIAVSACGQYLFVGGQAAQLIVLNSQTLEPIASSSDLSDWIIQFVFDELNFALTKLFHSNVVNPEDVVDPTILSMTSNATQTAFIGKREVTLYDWSIGKIQRSAAIPTPKGEADWAGGLFVDTKLLLWSRLNHLFTYDVGVSLTAPQSSLAMQFTSLLHIGVLGPRLIVCSGEQFQIHSLTDQNSPPSPLVSIRDFSQTVMTHVPSHPSKTAPHATTSIQDPVTCQALLPGFHSIVRGTALGRLQISPLSRMFEDPDVDVQAHKGSITCVHVFQPRTTGGLGGTPPQYPLPSDFTAGQGQQLASPSSTTNTTIPLSSASPTPPGTLIVTGSDDCTVRIFSATHGLTLLRTLRHHVSPITRILAAPSGAPYADAAIVTVAADHSLAIVRLADGAVLHWVPNAPLAPVELAWRDDLVLVAYAHHAGVHVWDTRAGVLDRIVHGDTARLVLAGCYPRLVVDDKAHAVEGGVQRTALAEVSMSASHVFMVNVKRVVADQELGLAHSLAAALVTSGVDPDMDALAGGGGVDTSRVTLGIRGTNGNLALMAPHHREGLTISPTVTATRLLALYLIARALKLQQNPNLVEAEFQAGYVRYLDGLASKIGNKGMSHASLAFLSRYWHDSLPTLQQGARLVFTWTLSKLNSEQVGMVVKYWLTHLPSVAGVGGGGAMISKTMARATIILAVIGCELPDQIPLHVAKEISLSLTMLMSESAGDESGTAAAGPSAGIGTGAAAGVYRLSAIELLGRGFPTWEPHISGAAVVRALIVLGTQAAAAAAAAAATVTSTGKAAQAQATAMGQPIPHPGPQPTIAPPQPSGPSQAIAAMARQSLLAIAGYHLAMVIQTIITDLEHGHTSSSFTSNTSHAHVPTSSSTAAAAGVHASIIDKAMLLRFTTYLVNKLATPLALSGSGVRLAEAVVQVLDPAHAHNQRDALLQPATGTLFEMVRRFPTVAFHAQAQRIATGHRDGRVVVWDLKTATRAHVIDAHLAAAAASASSGAGAGVTAVAFTPDGKSVVSYAAAEGAIKVWSPPSGFAFLMGAVSGGNVLKAVKVIAHAPGGLVPPPGPLGAQASPAGQGAVPGWMVQLSVVDGAIEVVDAGGVKRYSLT</sequence>
<dbReference type="AlphaFoldDB" id="A0A1Y2I0P2"/>
<feature type="compositionally biased region" description="Pro residues" evidence="4">
    <location>
        <begin position="922"/>
        <end position="937"/>
    </location>
</feature>
<dbReference type="OrthoDB" id="338622at2759"/>
<dbReference type="InterPro" id="IPR019775">
    <property type="entry name" value="WD40_repeat_CS"/>
</dbReference>
<dbReference type="GO" id="GO:0005737">
    <property type="term" value="C:cytoplasm"/>
    <property type="evidence" value="ECO:0007669"/>
    <property type="project" value="TreeGrafter"/>
</dbReference>
<dbReference type="InterPro" id="IPR049916">
    <property type="entry name" value="WDR72-like"/>
</dbReference>
<evidence type="ECO:0000256" key="4">
    <source>
        <dbReference type="SAM" id="MobiDB-lite"/>
    </source>
</evidence>
<keyword evidence="6" id="KW-1185">Reference proteome</keyword>
<feature type="repeat" description="WD" evidence="3">
    <location>
        <begin position="1071"/>
        <end position="1103"/>
    </location>
</feature>
<proteinExistence type="predicted"/>
<dbReference type="SUPFAM" id="SSF50998">
    <property type="entry name" value="Quinoprotein alcohol dehydrogenase-like"/>
    <property type="match status" value="1"/>
</dbReference>
<dbReference type="SUPFAM" id="SSF50978">
    <property type="entry name" value="WD40 repeat-like"/>
    <property type="match status" value="1"/>
</dbReference>
<dbReference type="Proteomes" id="UP000193411">
    <property type="component" value="Unassembled WGS sequence"/>
</dbReference>
<reference evidence="5 6" key="1">
    <citation type="submission" date="2016-07" db="EMBL/GenBank/DDBJ databases">
        <title>Pervasive Adenine N6-methylation of Active Genes in Fungi.</title>
        <authorList>
            <consortium name="DOE Joint Genome Institute"/>
            <person name="Mondo S.J."/>
            <person name="Dannebaum R.O."/>
            <person name="Kuo R.C."/>
            <person name="Labutti K."/>
            <person name="Haridas S."/>
            <person name="Kuo A."/>
            <person name="Salamov A."/>
            <person name="Ahrendt S.R."/>
            <person name="Lipzen A."/>
            <person name="Sullivan W."/>
            <person name="Andreopoulos W.B."/>
            <person name="Clum A."/>
            <person name="Lindquist E."/>
            <person name="Daum C."/>
            <person name="Ramamoorthy G.K."/>
            <person name="Gryganskyi A."/>
            <person name="Culley D."/>
            <person name="Magnuson J.K."/>
            <person name="James T.Y."/>
            <person name="O'Malley M.A."/>
            <person name="Stajich J.E."/>
            <person name="Spatafora J.W."/>
            <person name="Visel A."/>
            <person name="Grigoriev I.V."/>
        </authorList>
    </citation>
    <scope>NUCLEOTIDE SEQUENCE [LARGE SCALE GENOMIC DNA]</scope>
    <source>
        <strain evidence="5 6">PL171</strain>
    </source>
</reference>
<dbReference type="STRING" id="765915.A0A1Y2I0P2"/>
<dbReference type="PANTHER" id="PTHR44099:SF4">
    <property type="entry name" value="RABCONNECTIN-3B, ISOFORM A"/>
    <property type="match status" value="1"/>
</dbReference>
<name>A0A1Y2I0P2_9FUNG</name>
<dbReference type="Pfam" id="PF00400">
    <property type="entry name" value="WD40"/>
    <property type="match status" value="4"/>
</dbReference>
<dbReference type="PROSITE" id="PS00678">
    <property type="entry name" value="WD_REPEATS_1"/>
    <property type="match status" value="2"/>
</dbReference>
<gene>
    <name evidence="5" type="ORF">BCR44DRAFT_53996</name>
</gene>
<dbReference type="PROSITE" id="PS50082">
    <property type="entry name" value="WD_REPEATS_2"/>
    <property type="match status" value="2"/>
</dbReference>
<feature type="region of interest" description="Disordered" evidence="4">
    <location>
        <begin position="914"/>
        <end position="940"/>
    </location>
</feature>
<dbReference type="InterPro" id="IPR001680">
    <property type="entry name" value="WD40_rpt"/>
</dbReference>
<feature type="region of interest" description="Disordered" evidence="4">
    <location>
        <begin position="419"/>
        <end position="447"/>
    </location>
</feature>
<dbReference type="PANTHER" id="PTHR44099">
    <property type="entry name" value="RABCONNECTIN-3B, ISOFORM A"/>
    <property type="match status" value="1"/>
</dbReference>
<evidence type="ECO:0000256" key="2">
    <source>
        <dbReference type="ARBA" id="ARBA00022737"/>
    </source>
</evidence>
<dbReference type="SMART" id="SM00320">
    <property type="entry name" value="WD40"/>
    <property type="match status" value="7"/>
</dbReference>
<feature type="repeat" description="WD" evidence="3">
    <location>
        <begin position="63"/>
        <end position="113"/>
    </location>
</feature>
<dbReference type="InterPro" id="IPR011047">
    <property type="entry name" value="Quinoprotein_ADH-like_sf"/>
</dbReference>
<keyword evidence="2" id="KW-0677">Repeat</keyword>
<evidence type="ECO:0000313" key="6">
    <source>
        <dbReference type="Proteomes" id="UP000193411"/>
    </source>
</evidence>
<evidence type="ECO:0008006" key="7">
    <source>
        <dbReference type="Google" id="ProtNLM"/>
    </source>
</evidence>
<dbReference type="Gene3D" id="2.130.10.10">
    <property type="entry name" value="YVTN repeat-like/Quinoprotein amine dehydrogenase"/>
    <property type="match status" value="3"/>
</dbReference>
<dbReference type="InterPro" id="IPR015943">
    <property type="entry name" value="WD40/YVTN_repeat-like_dom_sf"/>
</dbReference>
<protein>
    <recommendedName>
        <fullName evidence="7">WD40-repeat-containing domain protein</fullName>
    </recommendedName>
</protein>
<dbReference type="InterPro" id="IPR036322">
    <property type="entry name" value="WD40_repeat_dom_sf"/>
</dbReference>
<evidence type="ECO:0000256" key="3">
    <source>
        <dbReference type="PROSITE-ProRule" id="PRU00221"/>
    </source>
</evidence>
<evidence type="ECO:0000313" key="5">
    <source>
        <dbReference type="EMBL" id="ORZ40415.1"/>
    </source>
</evidence>
<keyword evidence="1 3" id="KW-0853">WD repeat</keyword>
<feature type="compositionally biased region" description="Polar residues" evidence="4">
    <location>
        <begin position="419"/>
        <end position="442"/>
    </location>
</feature>
<organism evidence="5 6">
    <name type="scientific">Catenaria anguillulae PL171</name>
    <dbReference type="NCBI Taxonomy" id="765915"/>
    <lineage>
        <taxon>Eukaryota</taxon>
        <taxon>Fungi</taxon>
        <taxon>Fungi incertae sedis</taxon>
        <taxon>Blastocladiomycota</taxon>
        <taxon>Blastocladiomycetes</taxon>
        <taxon>Blastocladiales</taxon>
        <taxon>Catenariaceae</taxon>
        <taxon>Catenaria</taxon>
    </lineage>
</organism>